<protein>
    <submittedName>
        <fullName evidence="1">Uncharacterized protein</fullName>
    </submittedName>
</protein>
<dbReference type="AlphaFoldDB" id="A0A484MWD2"/>
<proteinExistence type="predicted"/>
<sequence>MGTLAKYLGGTLTIDLGRGLYGRVCVSRVTLEVKLSALTRVDTFWHSGTGPLACRWIASTSLMDDGDYCKINISLASFGCMILNEEL</sequence>
<reference evidence="1 2" key="1">
    <citation type="submission" date="2018-04" db="EMBL/GenBank/DDBJ databases">
        <authorList>
            <person name="Vogel A."/>
        </authorList>
    </citation>
    <scope>NUCLEOTIDE SEQUENCE [LARGE SCALE GENOMIC DNA]</scope>
</reference>
<organism evidence="1 2">
    <name type="scientific">Cuscuta campestris</name>
    <dbReference type="NCBI Taxonomy" id="132261"/>
    <lineage>
        <taxon>Eukaryota</taxon>
        <taxon>Viridiplantae</taxon>
        <taxon>Streptophyta</taxon>
        <taxon>Embryophyta</taxon>
        <taxon>Tracheophyta</taxon>
        <taxon>Spermatophyta</taxon>
        <taxon>Magnoliopsida</taxon>
        <taxon>eudicotyledons</taxon>
        <taxon>Gunneridae</taxon>
        <taxon>Pentapetalae</taxon>
        <taxon>asterids</taxon>
        <taxon>lamiids</taxon>
        <taxon>Solanales</taxon>
        <taxon>Convolvulaceae</taxon>
        <taxon>Cuscuteae</taxon>
        <taxon>Cuscuta</taxon>
        <taxon>Cuscuta subgen. Grammica</taxon>
        <taxon>Cuscuta sect. Cleistogrammica</taxon>
    </lineage>
</organism>
<dbReference type="EMBL" id="OOIL02004614">
    <property type="protein sequence ID" value="VFQ92737.1"/>
    <property type="molecule type" value="Genomic_DNA"/>
</dbReference>
<dbReference type="Proteomes" id="UP000595140">
    <property type="component" value="Unassembled WGS sequence"/>
</dbReference>
<evidence type="ECO:0000313" key="2">
    <source>
        <dbReference type="Proteomes" id="UP000595140"/>
    </source>
</evidence>
<accession>A0A484MWD2</accession>
<evidence type="ECO:0000313" key="1">
    <source>
        <dbReference type="EMBL" id="VFQ92737.1"/>
    </source>
</evidence>
<keyword evidence="2" id="KW-1185">Reference proteome</keyword>
<name>A0A484MWD2_9ASTE</name>
<gene>
    <name evidence="1" type="ORF">CCAM_LOCUS34513</name>
</gene>